<evidence type="ECO:0000256" key="4">
    <source>
        <dbReference type="ARBA" id="ARBA00022723"/>
    </source>
</evidence>
<organism evidence="8">
    <name type="scientific">Streptococcus parasanguinis</name>
    <dbReference type="NCBI Taxonomy" id="1318"/>
    <lineage>
        <taxon>Bacteria</taxon>
        <taxon>Bacillati</taxon>
        <taxon>Bacillota</taxon>
        <taxon>Bacilli</taxon>
        <taxon>Lactobacillales</taxon>
        <taxon>Streptococcaceae</taxon>
        <taxon>Streptococcus</taxon>
    </lineage>
</organism>
<dbReference type="InterPro" id="IPR058240">
    <property type="entry name" value="rSAM_sf"/>
</dbReference>
<keyword evidence="3" id="KW-0949">S-adenosyl-L-methionine</keyword>
<dbReference type="GO" id="GO:0051539">
    <property type="term" value="F:4 iron, 4 sulfur cluster binding"/>
    <property type="evidence" value="ECO:0007669"/>
    <property type="project" value="UniProtKB-KW"/>
</dbReference>
<dbReference type="GO" id="GO:0046872">
    <property type="term" value="F:metal ion binding"/>
    <property type="evidence" value="ECO:0007669"/>
    <property type="project" value="UniProtKB-KW"/>
</dbReference>
<evidence type="ECO:0000259" key="7">
    <source>
        <dbReference type="PROSITE" id="PS51918"/>
    </source>
</evidence>
<dbReference type="SFLD" id="SFLDG01067">
    <property type="entry name" value="SPASM/twitch_domain_containing"/>
    <property type="match status" value="1"/>
</dbReference>
<reference evidence="8" key="1">
    <citation type="submission" date="2019-11" db="EMBL/GenBank/DDBJ databases">
        <authorList>
            <person name="Feng L."/>
        </authorList>
    </citation>
    <scope>NUCLEOTIDE SEQUENCE</scope>
    <source>
        <strain evidence="8">SparasanguinisLFYP13</strain>
    </source>
</reference>
<dbReference type="RefSeq" id="WP_156671951.1">
    <property type="nucleotide sequence ID" value="NZ_CACRUC010000018.1"/>
</dbReference>
<gene>
    <name evidence="8" type="ORF">SPLFYP13_00658</name>
</gene>
<dbReference type="PANTHER" id="PTHR43787:SF3">
    <property type="entry name" value="ARYLSULFATASE REGULATORY PROTEIN"/>
    <property type="match status" value="1"/>
</dbReference>
<protein>
    <submittedName>
        <fullName evidence="8">Molybdenum cofactor biosynthesis protein A</fullName>
    </submittedName>
</protein>
<comment type="cofactor">
    <cofactor evidence="1">
        <name>[4Fe-4S] cluster</name>
        <dbReference type="ChEBI" id="CHEBI:49883"/>
    </cofactor>
</comment>
<keyword evidence="5" id="KW-0408">Iron</keyword>
<accession>A0A6N3BFZ1</accession>
<dbReference type="AlphaFoldDB" id="A0A6N3BFZ1"/>
<evidence type="ECO:0000256" key="1">
    <source>
        <dbReference type="ARBA" id="ARBA00001966"/>
    </source>
</evidence>
<dbReference type="InterPro" id="IPR007197">
    <property type="entry name" value="rSAM"/>
</dbReference>
<keyword evidence="2" id="KW-0004">4Fe-4S</keyword>
<dbReference type="PANTHER" id="PTHR43787">
    <property type="entry name" value="FEMO COFACTOR BIOSYNTHESIS PROTEIN NIFB-RELATED"/>
    <property type="match status" value="1"/>
</dbReference>
<dbReference type="CDD" id="cd01335">
    <property type="entry name" value="Radical_SAM"/>
    <property type="match status" value="1"/>
</dbReference>
<dbReference type="SFLD" id="SFLDS00029">
    <property type="entry name" value="Radical_SAM"/>
    <property type="match status" value="1"/>
</dbReference>
<evidence type="ECO:0000313" key="8">
    <source>
        <dbReference type="EMBL" id="VYT99262.1"/>
    </source>
</evidence>
<evidence type="ECO:0000256" key="5">
    <source>
        <dbReference type="ARBA" id="ARBA00023004"/>
    </source>
</evidence>
<proteinExistence type="predicted"/>
<evidence type="ECO:0000256" key="2">
    <source>
        <dbReference type="ARBA" id="ARBA00022485"/>
    </source>
</evidence>
<feature type="domain" description="Radical SAM core" evidence="7">
    <location>
        <begin position="73"/>
        <end position="307"/>
    </location>
</feature>
<evidence type="ECO:0000256" key="6">
    <source>
        <dbReference type="ARBA" id="ARBA00023014"/>
    </source>
</evidence>
<evidence type="ECO:0000256" key="3">
    <source>
        <dbReference type="ARBA" id="ARBA00022691"/>
    </source>
</evidence>
<name>A0A6N3BFZ1_STRPA</name>
<dbReference type="Pfam" id="PF04055">
    <property type="entry name" value="Radical_SAM"/>
    <property type="match status" value="1"/>
</dbReference>
<dbReference type="UniPathway" id="UPA00782"/>
<dbReference type="GO" id="GO:0003824">
    <property type="term" value="F:catalytic activity"/>
    <property type="evidence" value="ECO:0007669"/>
    <property type="project" value="InterPro"/>
</dbReference>
<dbReference type="EMBL" id="CACRUC010000018">
    <property type="protein sequence ID" value="VYT99262.1"/>
    <property type="molecule type" value="Genomic_DNA"/>
</dbReference>
<keyword evidence="4" id="KW-0479">Metal-binding</keyword>
<dbReference type="InterPro" id="IPR013785">
    <property type="entry name" value="Aldolase_TIM"/>
</dbReference>
<dbReference type="InterPro" id="IPR023885">
    <property type="entry name" value="4Fe4S-binding_SPASM_dom"/>
</dbReference>
<keyword evidence="6" id="KW-0411">Iron-sulfur</keyword>
<dbReference type="SUPFAM" id="SSF102114">
    <property type="entry name" value="Radical SAM enzymes"/>
    <property type="match status" value="1"/>
</dbReference>
<dbReference type="NCBIfam" id="TIGR04085">
    <property type="entry name" value="rSAM_more_4Fe4S"/>
    <property type="match status" value="1"/>
</dbReference>
<dbReference type="PROSITE" id="PS51918">
    <property type="entry name" value="RADICAL_SAM"/>
    <property type="match status" value="1"/>
</dbReference>
<dbReference type="Gene3D" id="3.20.20.70">
    <property type="entry name" value="Aldolase class I"/>
    <property type="match status" value="1"/>
</dbReference>
<sequence length="430" mass="50053">MQLSRYVLSHKLDSGTVYFNTKNNHSFFITKELEEVISHNEEIARDYYSYLEQNMYCSEENEVDKYLQQIQDTNNEVLEFTILTHGDCNFRCKYCYEHFENIGMSEKTELAILKFAEEKLKTGVYRYLRISWFGGEPLLGYATIQRLSTKFLELCNQFDVIYSASITTNGFLLTSKKFEALVSDYHVSSFQITLDGDCESHDTQRVLKNKKGSYLRILENLHRMKETPLNFTCVLRFNVSKENYNHMELFLLNDGEFFKGDDRFLVMYHNIGNWGQGDRSRDDCVTLLKDDASYELSIRALNLGYKLCSPNIVIHNSFSCYANRLNHYMFNVKGIVQSCTVALYNKENIFGNINTGLINQNKLKNWSIMVRDDCKGCPFVLVCKSGFCPMAKHITKLNSDFICESMKERIKKNLALFALSKLYEDILDVD</sequence>